<sequence length="157" mass="16750">MSETTTPSRTLPPELEVLRRRRAEMGESIAAVEQALTAPAPGRVAAWAERVHAALVELSADLRVHVEVTQAPDGLFAQVVASSPRLSGAVARLNREHTHLLPAVETLVQDGEGVVDTAGVESLREGCADLLRSLARHRQAGADLVYEAYVVDIGGET</sequence>
<comment type="caution">
    <text evidence="1">The sequence shown here is derived from an EMBL/GenBank/DDBJ whole genome shotgun (WGS) entry which is preliminary data.</text>
</comment>
<keyword evidence="2" id="KW-1185">Reference proteome</keyword>
<evidence type="ECO:0000313" key="2">
    <source>
        <dbReference type="Proteomes" id="UP000319514"/>
    </source>
</evidence>
<dbReference type="Proteomes" id="UP000319514">
    <property type="component" value="Unassembled WGS sequence"/>
</dbReference>
<gene>
    <name evidence="1" type="ORF">FB474_1557</name>
</gene>
<reference evidence="1 2" key="1">
    <citation type="submission" date="2019-06" db="EMBL/GenBank/DDBJ databases">
        <title>Sequencing the genomes of 1000 actinobacteria strains.</title>
        <authorList>
            <person name="Klenk H.-P."/>
        </authorList>
    </citation>
    <scope>NUCLEOTIDE SEQUENCE [LARGE SCALE GENOMIC DNA]</scope>
    <source>
        <strain evidence="1 2">DSM 18082</strain>
    </source>
</reference>
<evidence type="ECO:0000313" key="1">
    <source>
        <dbReference type="EMBL" id="TQL60174.1"/>
    </source>
</evidence>
<organism evidence="1 2">
    <name type="scientific">Oryzihumus leptocrescens</name>
    <dbReference type="NCBI Taxonomy" id="297536"/>
    <lineage>
        <taxon>Bacteria</taxon>
        <taxon>Bacillati</taxon>
        <taxon>Actinomycetota</taxon>
        <taxon>Actinomycetes</taxon>
        <taxon>Micrococcales</taxon>
        <taxon>Intrasporangiaceae</taxon>
        <taxon>Oryzihumus</taxon>
    </lineage>
</organism>
<name>A0A542ZIK6_9MICO</name>
<proteinExistence type="predicted"/>
<evidence type="ECO:0008006" key="3">
    <source>
        <dbReference type="Google" id="ProtNLM"/>
    </source>
</evidence>
<protein>
    <recommendedName>
        <fullName evidence="3">Hemerythrin HHE cation binding domain-containing protein</fullName>
    </recommendedName>
</protein>
<dbReference type="EMBL" id="VFOQ01000001">
    <property type="protein sequence ID" value="TQL60174.1"/>
    <property type="molecule type" value="Genomic_DNA"/>
</dbReference>
<accession>A0A542ZIK6</accession>
<dbReference type="AlphaFoldDB" id="A0A542ZIK6"/>
<dbReference type="OrthoDB" id="263362at2"/>
<dbReference type="RefSeq" id="WP_141788109.1">
    <property type="nucleotide sequence ID" value="NZ_BAAAKX010000021.1"/>
</dbReference>